<keyword evidence="1" id="KW-0228">DNA excision</keyword>
<keyword evidence="1" id="KW-0479">Metal-binding</keyword>
<dbReference type="InterPro" id="IPR006084">
    <property type="entry name" value="XPG/Rad2"/>
</dbReference>
<proteinExistence type="inferred from homology"/>
<dbReference type="PANTHER" id="PTHR11081:SF8">
    <property type="entry name" value="EXONUCLEASE 1"/>
    <property type="match status" value="1"/>
</dbReference>
<evidence type="ECO:0000313" key="4">
    <source>
        <dbReference type="Proteomes" id="UP001159405"/>
    </source>
</evidence>
<evidence type="ECO:0000256" key="2">
    <source>
        <dbReference type="SAM" id="Phobius"/>
    </source>
</evidence>
<name>A0ABN8Q8P7_9CNID</name>
<dbReference type="EC" id="3.1.-.-" evidence="1"/>
<keyword evidence="1" id="KW-0267">Excision nuclease</keyword>
<keyword evidence="1" id="KW-0540">Nuclease</keyword>
<sequence>MDFGYHTQCSYFENSHELGQSSAVLVLFKLQLSGACQVIKLERALAHLSMSQNAFLNMCITAGCDYLPNVGGIGIHTAQKLVIEKEDFLATLQGNKYAPINYSVGFQKAKAVFLHQTVINPADVSTIPLSPWEEAPDAEFLNSCGIHNSGLCNYELGHTLTVMVDPLVVVDFRFISVCILACVMSREFTRDSVTKFLRRELRERLTDSFFKIINSLIESFWGTLDLPWLLTLDFVCLLFYLQY</sequence>
<keyword evidence="1" id="KW-0234">DNA repair</keyword>
<keyword evidence="1" id="KW-0269">Exonuclease</keyword>
<protein>
    <recommendedName>
        <fullName evidence="1">Exonuclease 1</fullName>
        <ecNumber evidence="1">3.1.-.-</ecNumber>
    </recommendedName>
</protein>
<dbReference type="PANTHER" id="PTHR11081">
    <property type="entry name" value="FLAP ENDONUCLEASE FAMILY MEMBER"/>
    <property type="match status" value="1"/>
</dbReference>
<dbReference type="Proteomes" id="UP001159405">
    <property type="component" value="Unassembled WGS sequence"/>
</dbReference>
<organism evidence="3 4">
    <name type="scientific">Porites lobata</name>
    <dbReference type="NCBI Taxonomy" id="104759"/>
    <lineage>
        <taxon>Eukaryota</taxon>
        <taxon>Metazoa</taxon>
        <taxon>Cnidaria</taxon>
        <taxon>Anthozoa</taxon>
        <taxon>Hexacorallia</taxon>
        <taxon>Scleractinia</taxon>
        <taxon>Fungiina</taxon>
        <taxon>Poritidae</taxon>
        <taxon>Porites</taxon>
    </lineage>
</organism>
<keyword evidence="2" id="KW-1133">Transmembrane helix</keyword>
<dbReference type="CDD" id="cd09901">
    <property type="entry name" value="H3TH_FEN1-like"/>
    <property type="match status" value="1"/>
</dbReference>
<keyword evidence="1" id="KW-0238">DNA-binding</keyword>
<keyword evidence="1" id="KW-0227">DNA damage</keyword>
<dbReference type="Gene3D" id="1.10.150.20">
    <property type="entry name" value="5' to 3' exonuclease, C-terminal subdomain"/>
    <property type="match status" value="1"/>
</dbReference>
<keyword evidence="1" id="KW-0460">Magnesium</keyword>
<dbReference type="SUPFAM" id="SSF47807">
    <property type="entry name" value="5' to 3' exonuclease, C-terminal subdomain"/>
    <property type="match status" value="1"/>
</dbReference>
<comment type="function">
    <text evidence="1">5'-&gt;3' double-stranded DNA exonuclease which may also possess a cryptic 3'-&gt;5' double-stranded DNA exonuclease activity. Functions in DNA mismatch repair.</text>
</comment>
<evidence type="ECO:0000313" key="3">
    <source>
        <dbReference type="EMBL" id="CAH3159235.1"/>
    </source>
</evidence>
<feature type="transmembrane region" description="Helical" evidence="2">
    <location>
        <begin position="220"/>
        <end position="241"/>
    </location>
</feature>
<keyword evidence="2" id="KW-0472">Membrane</keyword>
<gene>
    <name evidence="3" type="ORF">PLOB_00003566</name>
</gene>
<keyword evidence="4" id="KW-1185">Reference proteome</keyword>
<keyword evidence="1" id="KW-0378">Hydrolase</keyword>
<keyword evidence="1" id="KW-0539">Nucleus</keyword>
<comment type="subcellular location">
    <subcellularLocation>
        <location evidence="1">Nucleus</location>
    </subcellularLocation>
</comment>
<reference evidence="3 4" key="1">
    <citation type="submission" date="2022-05" db="EMBL/GenBank/DDBJ databases">
        <authorList>
            <consortium name="Genoscope - CEA"/>
            <person name="William W."/>
        </authorList>
    </citation>
    <scope>NUCLEOTIDE SEQUENCE [LARGE SCALE GENOMIC DNA]</scope>
</reference>
<accession>A0ABN8Q8P7</accession>
<dbReference type="InterPro" id="IPR036279">
    <property type="entry name" value="5-3_exonuclease_C_sf"/>
</dbReference>
<comment type="similarity">
    <text evidence="1">Belongs to the XPG/RAD2 endonuclease family. EXO1 subfamily.</text>
</comment>
<keyword evidence="2" id="KW-0812">Transmembrane</keyword>
<comment type="cofactor">
    <cofactor evidence="1">
        <name>Mg(2+)</name>
        <dbReference type="ChEBI" id="CHEBI:18420"/>
    </cofactor>
    <text evidence="1">Binds 2 magnesium ions per subunit. They probably participate in the reaction catalyzed by the enzyme. May bind an additional third magnesium ion after substrate binding.</text>
</comment>
<comment type="caution">
    <text evidence="3">The sequence shown here is derived from an EMBL/GenBank/DDBJ whole genome shotgun (WGS) entry which is preliminary data.</text>
</comment>
<evidence type="ECO:0000256" key="1">
    <source>
        <dbReference type="RuleBase" id="RU910737"/>
    </source>
</evidence>
<dbReference type="EMBL" id="CALNXK010000113">
    <property type="protein sequence ID" value="CAH3159235.1"/>
    <property type="molecule type" value="Genomic_DNA"/>
</dbReference>